<evidence type="ECO:0000313" key="4">
    <source>
        <dbReference type="Proteomes" id="UP000327294"/>
    </source>
</evidence>
<dbReference type="PANTHER" id="PTHR48207">
    <property type="entry name" value="SUCCINATE--HYDROXYMETHYLGLUTARATE COA-TRANSFERASE"/>
    <property type="match status" value="1"/>
</dbReference>
<sequence>MERESSAPPDPADLPLRGLRVVEQGSFITGPLASLLLGDMGADVIKVERPGTGDVFRSYDGTLYAPTFRAVNRNKRSITLDTRDAEDRAVFDDLIESADVYIHNFRPGAAERLGVGSERLRALNPDLVYCAISGLGSTGPYAARPAYDTVAQAYSGMLSLTLDRSDPRISGPAVADAVTGLYAAQGVLAALVRRGIRGGGGLVEISMIEAMAHFLAEPYSSFFGTGENPGPYGRAAVSQSYAMRCSDDRLIALHLSSPPKFWLGLINAVGLPELAEDPRFAAHAARIANYDELRAMLQAAFAKRPRDEWLVELSSADVPHAPVLEPSEAIQDPQFQHLGVVISALHPTEGLVEHIRPPHRFDGATATQMLAPPTLGEHNDEIKRELAERRQAKPRAGDGA</sequence>
<dbReference type="Gene3D" id="3.30.1540.10">
    <property type="entry name" value="formyl-coa transferase, domain 3"/>
    <property type="match status" value="1"/>
</dbReference>
<evidence type="ECO:0000313" key="3">
    <source>
        <dbReference type="EMBL" id="QFQ95644.1"/>
    </source>
</evidence>
<accession>A0A5P8JXW6</accession>
<dbReference type="SUPFAM" id="SSF89796">
    <property type="entry name" value="CoA-transferase family III (CaiB/BaiF)"/>
    <property type="match status" value="1"/>
</dbReference>
<feature type="compositionally biased region" description="Basic and acidic residues" evidence="2">
    <location>
        <begin position="377"/>
        <end position="391"/>
    </location>
</feature>
<dbReference type="InterPro" id="IPR050483">
    <property type="entry name" value="CoA-transferase_III_domain"/>
</dbReference>
<evidence type="ECO:0000256" key="1">
    <source>
        <dbReference type="ARBA" id="ARBA00022679"/>
    </source>
</evidence>
<evidence type="ECO:0000256" key="2">
    <source>
        <dbReference type="SAM" id="MobiDB-lite"/>
    </source>
</evidence>
<dbReference type="Gene3D" id="3.40.50.10540">
    <property type="entry name" value="Crotonobetainyl-coa:carnitine coa-transferase, domain 1"/>
    <property type="match status" value="1"/>
</dbReference>
<dbReference type="EMBL" id="CP045096">
    <property type="protein sequence ID" value="QFQ95644.1"/>
    <property type="molecule type" value="Genomic_DNA"/>
</dbReference>
<dbReference type="GO" id="GO:0008410">
    <property type="term" value="F:CoA-transferase activity"/>
    <property type="evidence" value="ECO:0007669"/>
    <property type="project" value="TreeGrafter"/>
</dbReference>
<dbReference type="PANTHER" id="PTHR48207:SF3">
    <property type="entry name" value="SUCCINATE--HYDROXYMETHYLGLUTARATE COA-TRANSFERASE"/>
    <property type="match status" value="1"/>
</dbReference>
<dbReference type="Pfam" id="PF02515">
    <property type="entry name" value="CoA_transf_3"/>
    <property type="match status" value="1"/>
</dbReference>
<dbReference type="AlphaFoldDB" id="A0A5P8JXW6"/>
<dbReference type="RefSeq" id="WP_152167176.1">
    <property type="nucleotide sequence ID" value="NZ_CP045096.1"/>
</dbReference>
<protein>
    <submittedName>
        <fullName evidence="3">CoA transferase</fullName>
    </submittedName>
</protein>
<dbReference type="Proteomes" id="UP000327294">
    <property type="component" value="Chromosome"/>
</dbReference>
<dbReference type="InterPro" id="IPR023606">
    <property type="entry name" value="CoA-Trfase_III_dom_1_sf"/>
</dbReference>
<keyword evidence="1 3" id="KW-0808">Transferase</keyword>
<dbReference type="KEGG" id="sphv:F9278_04970"/>
<dbReference type="InterPro" id="IPR044855">
    <property type="entry name" value="CoA-Trfase_III_dom3_sf"/>
</dbReference>
<organism evidence="3 4">
    <name type="scientific">Streptomyces phaeolivaceus</name>
    <dbReference type="NCBI Taxonomy" id="2653200"/>
    <lineage>
        <taxon>Bacteria</taxon>
        <taxon>Bacillati</taxon>
        <taxon>Actinomycetota</taxon>
        <taxon>Actinomycetes</taxon>
        <taxon>Kitasatosporales</taxon>
        <taxon>Streptomycetaceae</taxon>
        <taxon>Streptomyces</taxon>
    </lineage>
</organism>
<reference evidence="3 4" key="1">
    <citation type="submission" date="2019-10" db="EMBL/GenBank/DDBJ databases">
        <title>Streptomyces sp. strain GY16 isolated from leaves of Broussonetia papyrifera.</title>
        <authorList>
            <person name="Mo P."/>
        </authorList>
    </citation>
    <scope>NUCLEOTIDE SEQUENCE [LARGE SCALE GENOMIC DNA]</scope>
    <source>
        <strain evidence="3 4">GY16</strain>
    </source>
</reference>
<name>A0A5P8JXW6_9ACTN</name>
<keyword evidence="4" id="KW-1185">Reference proteome</keyword>
<proteinExistence type="predicted"/>
<gene>
    <name evidence="3" type="ORF">F9278_04970</name>
</gene>
<dbReference type="InterPro" id="IPR003673">
    <property type="entry name" value="CoA-Trfase_fam_III"/>
</dbReference>
<feature type="region of interest" description="Disordered" evidence="2">
    <location>
        <begin position="371"/>
        <end position="400"/>
    </location>
</feature>